<dbReference type="PANTHER" id="PTHR33744">
    <property type="entry name" value="CARBOHYDRATE DIACID REGULATOR"/>
    <property type="match status" value="1"/>
</dbReference>
<dbReference type="InterPro" id="IPR051448">
    <property type="entry name" value="CdaR-like_regulators"/>
</dbReference>
<evidence type="ECO:0008006" key="5">
    <source>
        <dbReference type="Google" id="ProtNLM"/>
    </source>
</evidence>
<dbReference type="EMBL" id="JACHIR010000003">
    <property type="protein sequence ID" value="MBB5897520.1"/>
    <property type="molecule type" value="Genomic_DNA"/>
</dbReference>
<organism evidence="3 4">
    <name type="scientific">Kutzneria kofuensis</name>
    <dbReference type="NCBI Taxonomy" id="103725"/>
    <lineage>
        <taxon>Bacteria</taxon>
        <taxon>Bacillati</taxon>
        <taxon>Actinomycetota</taxon>
        <taxon>Actinomycetes</taxon>
        <taxon>Pseudonocardiales</taxon>
        <taxon>Pseudonocardiaceae</taxon>
        <taxon>Kutzneria</taxon>
    </lineage>
</organism>
<protein>
    <recommendedName>
        <fullName evidence="5">PucR family transcriptional regulator</fullName>
    </recommendedName>
</protein>
<reference evidence="3 4" key="1">
    <citation type="submission" date="2020-08" db="EMBL/GenBank/DDBJ databases">
        <title>Sequencing the genomes of 1000 actinobacteria strains.</title>
        <authorList>
            <person name="Klenk H.-P."/>
        </authorList>
    </citation>
    <scope>NUCLEOTIDE SEQUENCE [LARGE SCALE GENOMIC DNA]</scope>
    <source>
        <strain evidence="3 4">DSM 43851</strain>
    </source>
</reference>
<dbReference type="InterPro" id="IPR025736">
    <property type="entry name" value="PucR_C-HTH_dom"/>
</dbReference>
<gene>
    <name evidence="3" type="ORF">BJ998_008779</name>
</gene>
<name>A0A7W9KRW6_9PSEU</name>
<dbReference type="InterPro" id="IPR042070">
    <property type="entry name" value="PucR_C-HTH_sf"/>
</dbReference>
<comment type="caution">
    <text evidence="3">The sequence shown here is derived from an EMBL/GenBank/DDBJ whole genome shotgun (WGS) entry which is preliminary data.</text>
</comment>
<dbReference type="AlphaFoldDB" id="A0A7W9KRW6"/>
<feature type="domain" description="Purine catabolism PurC-like" evidence="1">
    <location>
        <begin position="5"/>
        <end position="122"/>
    </location>
</feature>
<evidence type="ECO:0000259" key="1">
    <source>
        <dbReference type="Pfam" id="PF07905"/>
    </source>
</evidence>
<dbReference type="Pfam" id="PF13556">
    <property type="entry name" value="HTH_30"/>
    <property type="match status" value="1"/>
</dbReference>
<accession>A0A7W9KRW6</accession>
<dbReference type="InterPro" id="IPR012914">
    <property type="entry name" value="PucR_dom"/>
</dbReference>
<dbReference type="Proteomes" id="UP000585638">
    <property type="component" value="Unassembled WGS sequence"/>
</dbReference>
<evidence type="ECO:0000313" key="4">
    <source>
        <dbReference type="Proteomes" id="UP000585638"/>
    </source>
</evidence>
<evidence type="ECO:0000259" key="2">
    <source>
        <dbReference type="Pfam" id="PF13556"/>
    </source>
</evidence>
<keyword evidence="4" id="KW-1185">Reference proteome</keyword>
<feature type="domain" description="PucR C-terminal helix-turn-helix" evidence="2">
    <location>
        <begin position="437"/>
        <end position="494"/>
    </location>
</feature>
<evidence type="ECO:0000313" key="3">
    <source>
        <dbReference type="EMBL" id="MBB5897520.1"/>
    </source>
</evidence>
<dbReference type="PANTHER" id="PTHR33744:SF17">
    <property type="entry name" value="CONSERVED PROTEIN"/>
    <property type="match status" value="1"/>
</dbReference>
<dbReference type="Pfam" id="PF07905">
    <property type="entry name" value="PucR"/>
    <property type="match status" value="1"/>
</dbReference>
<sequence length="497" mass="52578">MRLGELLADPGLGLRLLVGDVEPDPEFRWIYITDLRDPRRYLGGGEVVLTGMLWYHDPRDAEAFVSAIAEMGVVALGVGTAEIGPVTFDVVMDACRRHGVRLFTVPLDVSFTSITQRVVSALAAEHVRRSSAVLEHHRRLVAALGAGGGLDGLVAAGAVELGVPCWVITPTGRVVAGATPLPDSASIAAGFVSAARLPGQVGSYRVLPVGTGHRLAGWALVVADWTADQHDVAVELATLIGLERSALAAGRVVERRAATQLLSLLADESTPAADISARLTAAGFGAEDRLCVVSMTITGEPGLALDVLDELVDGLVAEVDGEAVAITLFGNDLLESLRSGVRAIEPGLGPCRLALGVSGPGPGSRLRASIDEARYARGVAGHNANGNGGVRAAVVAGSELASHQLLFGALPDELRQSFCRRLLGPVRAYDREHHSELLESLRVFLDCSGSWSQAAARLHLHVNTLRYRIGRVEELTGRDLSRFSDRVDLFLALELSR</sequence>
<proteinExistence type="predicted"/>
<dbReference type="RefSeq" id="WP_184869988.1">
    <property type="nucleotide sequence ID" value="NZ_JACHIR010000003.1"/>
</dbReference>
<dbReference type="Gene3D" id="1.10.10.2840">
    <property type="entry name" value="PucR C-terminal helix-turn-helix domain"/>
    <property type="match status" value="1"/>
</dbReference>